<evidence type="ECO:0000313" key="3">
    <source>
        <dbReference type="Proteomes" id="UP000175835"/>
    </source>
</evidence>
<keyword evidence="1" id="KW-0812">Transmembrane</keyword>
<evidence type="ECO:0000256" key="1">
    <source>
        <dbReference type="SAM" id="Phobius"/>
    </source>
</evidence>
<comment type="caution">
    <text evidence="2">The sequence shown here is derived from an EMBL/GenBank/DDBJ whole genome shotgun (WGS) entry which is preliminary data.</text>
</comment>
<reference evidence="2 3" key="1">
    <citation type="submission" date="2016-05" db="EMBL/GenBank/DDBJ databases">
        <title>Bacillus thuringiensis and Bacillus weihenstephanensis as novel biocontrol agents of wilt causing Verticillium species.</title>
        <authorList>
            <person name="Hollensteiner J."/>
            <person name="Wemheuer F."/>
            <person name="Harting R."/>
            <person name="Kolarzyk A."/>
            <person name="Diaz-Valerio S."/>
            <person name="Poehlein A."/>
            <person name="Brzuszkiewicz E."/>
            <person name="Nesemann K."/>
            <person name="Braus-Stromeyer S."/>
            <person name="Braus G."/>
            <person name="Daniel R."/>
            <person name="Liesegang H."/>
        </authorList>
    </citation>
    <scope>NUCLEOTIDE SEQUENCE [LARGE SCALE GENOMIC DNA]</scope>
    <source>
        <strain evidence="2 3">GOE11</strain>
    </source>
</reference>
<keyword evidence="1" id="KW-1133">Transmembrane helix</keyword>
<dbReference type="Proteomes" id="UP000175835">
    <property type="component" value="Unassembled WGS sequence"/>
</dbReference>
<gene>
    <name evidence="2" type="ORF">BWGOE11_25590</name>
</gene>
<name>A0A1E8BNF5_BACMY</name>
<accession>A0A1E8BNF5</accession>
<dbReference type="AlphaFoldDB" id="A0A1E8BNF5"/>
<keyword evidence="1" id="KW-0472">Membrane</keyword>
<protein>
    <submittedName>
        <fullName evidence="2">Uncharacterized protein</fullName>
    </submittedName>
</protein>
<organism evidence="2 3">
    <name type="scientific">Bacillus mycoides</name>
    <dbReference type="NCBI Taxonomy" id="1405"/>
    <lineage>
        <taxon>Bacteria</taxon>
        <taxon>Bacillati</taxon>
        <taxon>Bacillota</taxon>
        <taxon>Bacilli</taxon>
        <taxon>Bacillales</taxon>
        <taxon>Bacillaceae</taxon>
        <taxon>Bacillus</taxon>
        <taxon>Bacillus cereus group</taxon>
    </lineage>
</organism>
<dbReference type="EMBL" id="LXLX01000029">
    <property type="protein sequence ID" value="OFD94886.1"/>
    <property type="molecule type" value="Genomic_DNA"/>
</dbReference>
<sequence length="45" mass="5539">MKHSYKVFVCIWIIILLFFLIYFGYKMSFDNNQVSMEEKQVIQEN</sequence>
<proteinExistence type="predicted"/>
<feature type="transmembrane region" description="Helical" evidence="1">
    <location>
        <begin position="7"/>
        <end position="25"/>
    </location>
</feature>
<evidence type="ECO:0000313" key="2">
    <source>
        <dbReference type="EMBL" id="OFD94886.1"/>
    </source>
</evidence>